<accession>A0A5K3G176</accession>
<feature type="region of interest" description="Disordered" evidence="1">
    <location>
        <begin position="1"/>
        <end position="49"/>
    </location>
</feature>
<protein>
    <submittedName>
        <fullName evidence="2">Uncharacterized protein</fullName>
    </submittedName>
</protein>
<name>A0A5K3G176_MESCO</name>
<evidence type="ECO:0000256" key="1">
    <source>
        <dbReference type="SAM" id="MobiDB-lite"/>
    </source>
</evidence>
<dbReference type="AlphaFoldDB" id="A0A5K3G176"/>
<dbReference type="WBParaSite" id="MCU_013852-RA">
    <property type="protein sequence ID" value="MCU_013852-RA"/>
    <property type="gene ID" value="MCU_013852"/>
</dbReference>
<feature type="compositionally biased region" description="Polar residues" evidence="1">
    <location>
        <begin position="1"/>
        <end position="14"/>
    </location>
</feature>
<proteinExistence type="predicted"/>
<sequence length="107" mass="12103">MQSLSSKHAPSSQHTRSREEHHLTPHYRRRVNGISTTCGPSIPTRKRHTTLHEHAADALRRDSIRLDVTRHSHFHITNSVLYSNGTNENILPDVEKAIKHSSGCAVQ</sequence>
<organism evidence="2">
    <name type="scientific">Mesocestoides corti</name>
    <name type="common">Flatworm</name>
    <dbReference type="NCBI Taxonomy" id="53468"/>
    <lineage>
        <taxon>Eukaryota</taxon>
        <taxon>Metazoa</taxon>
        <taxon>Spiralia</taxon>
        <taxon>Lophotrochozoa</taxon>
        <taxon>Platyhelminthes</taxon>
        <taxon>Cestoda</taxon>
        <taxon>Eucestoda</taxon>
        <taxon>Cyclophyllidea</taxon>
        <taxon>Mesocestoididae</taxon>
        <taxon>Mesocestoides</taxon>
    </lineage>
</organism>
<evidence type="ECO:0000313" key="2">
    <source>
        <dbReference type="WBParaSite" id="MCU_013852-RA"/>
    </source>
</evidence>
<reference evidence="2" key="1">
    <citation type="submission" date="2019-11" db="UniProtKB">
        <authorList>
            <consortium name="WormBaseParasite"/>
        </authorList>
    </citation>
    <scope>IDENTIFICATION</scope>
</reference>